<organism evidence="1 2">
    <name type="scientific">Panicum miliaceum</name>
    <name type="common">Proso millet</name>
    <name type="synonym">Broomcorn millet</name>
    <dbReference type="NCBI Taxonomy" id="4540"/>
    <lineage>
        <taxon>Eukaryota</taxon>
        <taxon>Viridiplantae</taxon>
        <taxon>Streptophyta</taxon>
        <taxon>Embryophyta</taxon>
        <taxon>Tracheophyta</taxon>
        <taxon>Spermatophyta</taxon>
        <taxon>Magnoliopsida</taxon>
        <taxon>Liliopsida</taxon>
        <taxon>Poales</taxon>
        <taxon>Poaceae</taxon>
        <taxon>PACMAD clade</taxon>
        <taxon>Panicoideae</taxon>
        <taxon>Panicodae</taxon>
        <taxon>Paniceae</taxon>
        <taxon>Panicinae</taxon>
        <taxon>Panicum</taxon>
        <taxon>Panicum sect. Panicum</taxon>
    </lineage>
</organism>
<proteinExistence type="predicted"/>
<dbReference type="AlphaFoldDB" id="A0A3L6SRU9"/>
<keyword evidence="2" id="KW-1185">Reference proteome</keyword>
<protein>
    <submittedName>
        <fullName evidence="1">Uncharacterized protein</fullName>
    </submittedName>
</protein>
<gene>
    <name evidence="1" type="ORF">C2845_PM07G32020</name>
</gene>
<evidence type="ECO:0000313" key="2">
    <source>
        <dbReference type="Proteomes" id="UP000275267"/>
    </source>
</evidence>
<accession>A0A3L6SRU9</accession>
<dbReference type="Proteomes" id="UP000275267">
    <property type="component" value="Unassembled WGS sequence"/>
</dbReference>
<name>A0A3L6SRU9_PANMI</name>
<evidence type="ECO:0000313" key="1">
    <source>
        <dbReference type="EMBL" id="RLN24223.1"/>
    </source>
</evidence>
<reference evidence="2" key="1">
    <citation type="journal article" date="2019" name="Nat. Commun.">
        <title>The genome of broomcorn millet.</title>
        <authorList>
            <person name="Zou C."/>
            <person name="Miki D."/>
            <person name="Li D."/>
            <person name="Tang Q."/>
            <person name="Xiao L."/>
            <person name="Rajput S."/>
            <person name="Deng P."/>
            <person name="Jia W."/>
            <person name="Huang R."/>
            <person name="Zhang M."/>
            <person name="Sun Y."/>
            <person name="Hu J."/>
            <person name="Fu X."/>
            <person name="Schnable P.S."/>
            <person name="Li F."/>
            <person name="Zhang H."/>
            <person name="Feng B."/>
            <person name="Zhu X."/>
            <person name="Liu R."/>
            <person name="Schnable J.C."/>
            <person name="Zhu J.-K."/>
            <person name="Zhang H."/>
        </authorList>
    </citation>
    <scope>NUCLEOTIDE SEQUENCE [LARGE SCALE GENOMIC DNA]</scope>
</reference>
<dbReference type="EMBL" id="PQIB02000004">
    <property type="protein sequence ID" value="RLN24223.1"/>
    <property type="molecule type" value="Genomic_DNA"/>
</dbReference>
<comment type="caution">
    <text evidence="1">The sequence shown here is derived from an EMBL/GenBank/DDBJ whole genome shotgun (WGS) entry which is preliminary data.</text>
</comment>
<sequence>MPAPRTLRDSIICYSRPVAGAKSVCCFKITNGIGHNSTFNKDEMVPRVSRMIIRDF</sequence>